<evidence type="ECO:0000256" key="10">
    <source>
        <dbReference type="SAM" id="MobiDB-lite"/>
    </source>
</evidence>
<dbReference type="InterPro" id="IPR051644">
    <property type="entry name" value="TRAMP_AT-DNA-binding"/>
</dbReference>
<evidence type="ECO:0000313" key="12">
    <source>
        <dbReference type="Proteomes" id="UP001652741"/>
    </source>
</evidence>
<feature type="compositionally biased region" description="Acidic residues" evidence="10">
    <location>
        <begin position="10"/>
        <end position="29"/>
    </location>
</feature>
<dbReference type="InterPro" id="IPR001878">
    <property type="entry name" value="Znf_CCHC"/>
</dbReference>
<accession>A0ABM3F6N7</accession>
<organism evidence="12 14">
    <name type="scientific">Salmo salar</name>
    <name type="common">Atlantic salmon</name>
    <dbReference type="NCBI Taxonomy" id="8030"/>
    <lineage>
        <taxon>Eukaryota</taxon>
        <taxon>Metazoa</taxon>
        <taxon>Chordata</taxon>
        <taxon>Craniata</taxon>
        <taxon>Vertebrata</taxon>
        <taxon>Euteleostomi</taxon>
        <taxon>Actinopterygii</taxon>
        <taxon>Neopterygii</taxon>
        <taxon>Teleostei</taxon>
        <taxon>Protacanthopterygii</taxon>
        <taxon>Salmoniformes</taxon>
        <taxon>Salmonidae</taxon>
        <taxon>Salmoninae</taxon>
        <taxon>Salmo</taxon>
    </lineage>
</organism>
<evidence type="ECO:0000256" key="9">
    <source>
        <dbReference type="PROSITE-ProRule" id="PRU00047"/>
    </source>
</evidence>
<protein>
    <recommendedName>
        <fullName evidence="7">Zinc finger CCHC domain-containing protein 7</fullName>
    </recommendedName>
    <alternativeName>
        <fullName evidence="8">TRAMP-like complex RNA-binding factor ZCCHC7</fullName>
    </alternativeName>
</protein>
<keyword evidence="6" id="KW-0539">Nucleus</keyword>
<feature type="domain" description="CCHC-type" evidence="11">
    <location>
        <begin position="379"/>
        <end position="392"/>
    </location>
</feature>
<keyword evidence="5" id="KW-0862">Zinc</keyword>
<name>A0ABM3F6N7_SALSA</name>
<evidence type="ECO:0000256" key="6">
    <source>
        <dbReference type="ARBA" id="ARBA00023242"/>
    </source>
</evidence>
<dbReference type="GeneID" id="106595047"/>
<dbReference type="Pfam" id="PF00098">
    <property type="entry name" value="zf-CCHC"/>
    <property type="match status" value="1"/>
</dbReference>
<comment type="subcellular location">
    <subcellularLocation>
        <location evidence="1">Nucleus</location>
    </subcellularLocation>
</comment>
<keyword evidence="4 9" id="KW-0863">Zinc-finger</keyword>
<feature type="region of interest" description="Disordered" evidence="10">
    <location>
        <begin position="1"/>
        <end position="204"/>
    </location>
</feature>
<feature type="compositionally biased region" description="Basic and acidic residues" evidence="10">
    <location>
        <begin position="99"/>
        <end position="120"/>
    </location>
</feature>
<keyword evidence="2" id="KW-0479">Metal-binding</keyword>
<feature type="compositionally biased region" description="Basic and acidic residues" evidence="10">
    <location>
        <begin position="53"/>
        <end position="63"/>
    </location>
</feature>
<keyword evidence="12" id="KW-1185">Reference proteome</keyword>
<feature type="region of interest" description="Disordered" evidence="10">
    <location>
        <begin position="439"/>
        <end position="603"/>
    </location>
</feature>
<evidence type="ECO:0000256" key="2">
    <source>
        <dbReference type="ARBA" id="ARBA00022723"/>
    </source>
</evidence>
<dbReference type="Proteomes" id="UP001652741">
    <property type="component" value="Chromosome ssa08"/>
</dbReference>
<reference evidence="13 14" key="1">
    <citation type="submission" date="2025-05" db="UniProtKB">
        <authorList>
            <consortium name="RefSeq"/>
        </authorList>
    </citation>
    <scope>IDENTIFICATION</scope>
</reference>
<dbReference type="PROSITE" id="PS50158">
    <property type="entry name" value="ZF_CCHC"/>
    <property type="match status" value="4"/>
</dbReference>
<sequence>MFAGYVDRAELEDELYGEESEGSEVEDSELQFRLYSQLHYSSNPGEKEEEEEDRRLSSSHGEKEEEEEEDRRLSSSHGENPGEEEEEDGRKAKRKQPSKSRDHGNRDLRQHLVGHTEQKKLQVKPNRKQQRGDPRLQRSFQEVIVIDSSQDDVITVSDNTEEDDGVCSAKGQRLKKGSLQASTPAPQRKSAPKRRSSSVDSDSLESWMILGSGKQDGDQSIILNLEGDLKDGDDGTWLITDRDRKAQIVNRRGGGPPGKRVANRYYADKKVTCRTCKKNGHLSKSCPTPREPCCVLCGERGHVMSSCPSKHCSNCGLPGHVYEACIGPHLRFKYCRRCGVQGHINDACPEIWRQYHITTKSGPVLKVEGEDNARMNPCCYNCSVRGHFGFDCSVKRMFGGFRPNSSFINHYDASWELHSRDRRAQSRVKELKEAGLFQCQLSPDGGARDEPPAKRQRTNSNRVSSPYQNYPAEPSHLPPCLGASSNRTHFRFGRGQVKPWTPKHKLKDHLTPASARPKSNMADRSQPESEKRQKKKQLKPAKNKMVAAADESLDFPRGQDPSAKKRKKGHKAGAPPPAFHPKDPPSHAPRPSVWRGEEEEEEG</sequence>
<feature type="domain" description="CCHC-type" evidence="11">
    <location>
        <begin position="294"/>
        <end position="309"/>
    </location>
</feature>
<proteinExistence type="predicted"/>
<dbReference type="PANTHER" id="PTHR46543:SF1">
    <property type="entry name" value="ZINC FINGER CCHC DOMAIN-CONTAINING PROTEIN 7"/>
    <property type="match status" value="1"/>
</dbReference>
<dbReference type="Gene3D" id="4.10.60.10">
    <property type="entry name" value="Zinc finger, CCHC-type"/>
    <property type="match status" value="2"/>
</dbReference>
<gene>
    <name evidence="13 14" type="primary">LOC106595047</name>
</gene>
<evidence type="ECO:0000256" key="5">
    <source>
        <dbReference type="ARBA" id="ARBA00022833"/>
    </source>
</evidence>
<evidence type="ECO:0000313" key="14">
    <source>
        <dbReference type="RefSeq" id="XP_045578976.1"/>
    </source>
</evidence>
<evidence type="ECO:0000256" key="1">
    <source>
        <dbReference type="ARBA" id="ARBA00004123"/>
    </source>
</evidence>
<evidence type="ECO:0000256" key="7">
    <source>
        <dbReference type="ARBA" id="ARBA00041190"/>
    </source>
</evidence>
<evidence type="ECO:0000256" key="4">
    <source>
        <dbReference type="ARBA" id="ARBA00022771"/>
    </source>
</evidence>
<dbReference type="SUPFAM" id="SSF57756">
    <property type="entry name" value="Retrovirus zinc finger-like domains"/>
    <property type="match status" value="2"/>
</dbReference>
<dbReference type="PANTHER" id="PTHR46543">
    <property type="entry name" value="ZINC FINGER CCHC DOMAIN-CONTAINING PROTEIN 7"/>
    <property type="match status" value="1"/>
</dbReference>
<dbReference type="InterPro" id="IPR036875">
    <property type="entry name" value="Znf_CCHC_sf"/>
</dbReference>
<evidence type="ECO:0000256" key="8">
    <source>
        <dbReference type="ARBA" id="ARBA00043023"/>
    </source>
</evidence>
<keyword evidence="3" id="KW-0677">Repeat</keyword>
<dbReference type="RefSeq" id="XP_045578976.1">
    <property type="nucleotide sequence ID" value="XM_045723020.1"/>
</dbReference>
<feature type="compositionally biased region" description="Polar residues" evidence="10">
    <location>
        <begin position="458"/>
        <end position="468"/>
    </location>
</feature>
<dbReference type="RefSeq" id="XP_045578975.1">
    <property type="nucleotide sequence ID" value="XM_045723019.1"/>
</dbReference>
<evidence type="ECO:0000256" key="3">
    <source>
        <dbReference type="ARBA" id="ARBA00022737"/>
    </source>
</evidence>
<evidence type="ECO:0000313" key="13">
    <source>
        <dbReference type="RefSeq" id="XP_045578975.1"/>
    </source>
</evidence>
<dbReference type="SMART" id="SM00343">
    <property type="entry name" value="ZnF_C2HC"/>
    <property type="match status" value="5"/>
</dbReference>
<feature type="compositionally biased region" description="Basic residues" evidence="10">
    <location>
        <begin position="532"/>
        <end position="542"/>
    </location>
</feature>
<feature type="domain" description="CCHC-type" evidence="11">
    <location>
        <begin position="273"/>
        <end position="287"/>
    </location>
</feature>
<feature type="domain" description="CCHC-type" evidence="11">
    <location>
        <begin position="335"/>
        <end position="350"/>
    </location>
</feature>
<evidence type="ECO:0000259" key="11">
    <source>
        <dbReference type="PROSITE" id="PS50158"/>
    </source>
</evidence>
<feature type="compositionally biased region" description="Polar residues" evidence="10">
    <location>
        <begin position="147"/>
        <end position="158"/>
    </location>
</feature>